<dbReference type="Proteomes" id="UP000197138">
    <property type="component" value="Unassembled WGS sequence"/>
</dbReference>
<proteinExistence type="predicted"/>
<sequence length="119" mass="13195">MGNQGCPGANVERGCPGLHLLKWPVAGVWCDVFDYHLLFFAVRASRRVHDTEVTGCSRKTVASMLNDSLDCPHLQLRRGYLIVGHLPRQSIRKGSETSSRGSVNSRIALRLWSMCPCEG</sequence>
<evidence type="ECO:0000313" key="2">
    <source>
        <dbReference type="Proteomes" id="UP000197138"/>
    </source>
</evidence>
<accession>A0A218XZQ0</accession>
<organism evidence="1 2">
    <name type="scientific">Punica granatum</name>
    <name type="common">Pomegranate</name>
    <dbReference type="NCBI Taxonomy" id="22663"/>
    <lineage>
        <taxon>Eukaryota</taxon>
        <taxon>Viridiplantae</taxon>
        <taxon>Streptophyta</taxon>
        <taxon>Embryophyta</taxon>
        <taxon>Tracheophyta</taxon>
        <taxon>Spermatophyta</taxon>
        <taxon>Magnoliopsida</taxon>
        <taxon>eudicotyledons</taxon>
        <taxon>Gunneridae</taxon>
        <taxon>Pentapetalae</taxon>
        <taxon>rosids</taxon>
        <taxon>malvids</taxon>
        <taxon>Myrtales</taxon>
        <taxon>Lythraceae</taxon>
        <taxon>Punica</taxon>
    </lineage>
</organism>
<dbReference type="EMBL" id="MTKT01000556">
    <property type="protein sequence ID" value="OWM90079.1"/>
    <property type="molecule type" value="Genomic_DNA"/>
</dbReference>
<reference evidence="2" key="1">
    <citation type="journal article" date="2017" name="Plant J.">
        <title>The pomegranate (Punica granatum L.) genome and the genomics of punicalagin biosynthesis.</title>
        <authorList>
            <person name="Qin G."/>
            <person name="Xu C."/>
            <person name="Ming R."/>
            <person name="Tang H."/>
            <person name="Guyot R."/>
            <person name="Kramer E.M."/>
            <person name="Hu Y."/>
            <person name="Yi X."/>
            <person name="Qi Y."/>
            <person name="Xu X."/>
            <person name="Gao Z."/>
            <person name="Pan H."/>
            <person name="Jian J."/>
            <person name="Tian Y."/>
            <person name="Yue Z."/>
            <person name="Xu Y."/>
        </authorList>
    </citation>
    <scope>NUCLEOTIDE SEQUENCE [LARGE SCALE GENOMIC DNA]</scope>
    <source>
        <strain evidence="2">cv. Dabenzi</strain>
    </source>
</reference>
<gene>
    <name evidence="1" type="ORF">CDL15_Pgr000866</name>
</gene>
<dbReference type="AlphaFoldDB" id="A0A218XZQ0"/>
<protein>
    <submittedName>
        <fullName evidence="1">Uncharacterized protein</fullName>
    </submittedName>
</protein>
<comment type="caution">
    <text evidence="1">The sequence shown here is derived from an EMBL/GenBank/DDBJ whole genome shotgun (WGS) entry which is preliminary data.</text>
</comment>
<evidence type="ECO:0000313" key="1">
    <source>
        <dbReference type="EMBL" id="OWM90079.1"/>
    </source>
</evidence>
<name>A0A218XZQ0_PUNGR</name>